<keyword evidence="3" id="KW-1185">Reference proteome</keyword>
<dbReference type="EMBL" id="JALLAZ020001842">
    <property type="protein sequence ID" value="KAL3761902.1"/>
    <property type="molecule type" value="Genomic_DNA"/>
</dbReference>
<reference evidence="2 3" key="1">
    <citation type="submission" date="2024-10" db="EMBL/GenBank/DDBJ databases">
        <title>Updated reference genomes for cyclostephanoid diatoms.</title>
        <authorList>
            <person name="Roberts W.R."/>
            <person name="Alverson A.J."/>
        </authorList>
    </citation>
    <scope>NUCLEOTIDE SEQUENCE [LARGE SCALE GENOMIC DNA]</scope>
    <source>
        <strain evidence="2 3">AJA276-08</strain>
    </source>
</reference>
<feature type="region of interest" description="Disordered" evidence="1">
    <location>
        <begin position="1"/>
        <end position="209"/>
    </location>
</feature>
<evidence type="ECO:0000313" key="3">
    <source>
        <dbReference type="Proteomes" id="UP001530315"/>
    </source>
</evidence>
<evidence type="ECO:0000256" key="1">
    <source>
        <dbReference type="SAM" id="MobiDB-lite"/>
    </source>
</evidence>
<protein>
    <submittedName>
        <fullName evidence="2">Uncharacterized protein</fullName>
    </submittedName>
</protein>
<dbReference type="InterPro" id="IPR027973">
    <property type="entry name" value="FSAF1-like"/>
</dbReference>
<dbReference type="PANTHER" id="PTHR28096:SF1">
    <property type="entry name" value="PROTEIN FAF1"/>
    <property type="match status" value="1"/>
</dbReference>
<gene>
    <name evidence="2" type="ORF">ACHAW5_006131</name>
</gene>
<dbReference type="PANTHER" id="PTHR28096">
    <property type="entry name" value="PROTEIN FAF1"/>
    <property type="match status" value="1"/>
</dbReference>
<sequence length="224" mass="25018">MQSNQSRTAAAGTKRERGGEVEVVVCPSAFPDFTTVGGSTSRRRERSRRELDVAGERLRRRQRSADDGKGDRPELDVQETIREVHKFGAGGFTGARKRSHQNAEYEKLTGRTAKRQKIPTKILVGMRQKAMKREERQKREERESGVVGHSTTTTTTTTTKKKKKRDKRPSDDVRAGAGPRGVFGSNRARNTGDRRKMSSRSFGPSPDVGFMLRGILKVKHPGGR</sequence>
<evidence type="ECO:0000313" key="2">
    <source>
        <dbReference type="EMBL" id="KAL3761902.1"/>
    </source>
</evidence>
<proteinExistence type="predicted"/>
<organism evidence="2 3">
    <name type="scientific">Stephanodiscus triporus</name>
    <dbReference type="NCBI Taxonomy" id="2934178"/>
    <lineage>
        <taxon>Eukaryota</taxon>
        <taxon>Sar</taxon>
        <taxon>Stramenopiles</taxon>
        <taxon>Ochrophyta</taxon>
        <taxon>Bacillariophyta</taxon>
        <taxon>Coscinodiscophyceae</taxon>
        <taxon>Thalassiosirophycidae</taxon>
        <taxon>Stephanodiscales</taxon>
        <taxon>Stephanodiscaceae</taxon>
        <taxon>Stephanodiscus</taxon>
    </lineage>
</organism>
<feature type="compositionally biased region" description="Basic and acidic residues" evidence="1">
    <location>
        <begin position="47"/>
        <end position="86"/>
    </location>
</feature>
<name>A0ABD3MIB8_9STRA</name>
<dbReference type="Proteomes" id="UP001530315">
    <property type="component" value="Unassembled WGS sequence"/>
</dbReference>
<dbReference type="InterPro" id="IPR053030">
    <property type="entry name" value="Ribosomal_biogenesis_FAF1-like"/>
</dbReference>
<dbReference type="AlphaFoldDB" id="A0ABD3MIB8"/>
<comment type="caution">
    <text evidence="2">The sequence shown here is derived from an EMBL/GenBank/DDBJ whole genome shotgun (WGS) entry which is preliminary data.</text>
</comment>
<dbReference type="Pfam" id="PF15375">
    <property type="entry name" value="FSAF1"/>
    <property type="match status" value="1"/>
</dbReference>
<accession>A0ABD3MIB8</accession>
<feature type="compositionally biased region" description="Basic and acidic residues" evidence="1">
    <location>
        <begin position="131"/>
        <end position="144"/>
    </location>
</feature>